<evidence type="ECO:0000313" key="3">
    <source>
        <dbReference type="Proteomes" id="UP000315783"/>
    </source>
</evidence>
<dbReference type="Proteomes" id="UP000315783">
    <property type="component" value="Unassembled WGS sequence"/>
</dbReference>
<organism evidence="2 3">
    <name type="scientific">Cordyceps javanica</name>
    <dbReference type="NCBI Taxonomy" id="43265"/>
    <lineage>
        <taxon>Eukaryota</taxon>
        <taxon>Fungi</taxon>
        <taxon>Dikarya</taxon>
        <taxon>Ascomycota</taxon>
        <taxon>Pezizomycotina</taxon>
        <taxon>Sordariomycetes</taxon>
        <taxon>Hypocreomycetidae</taxon>
        <taxon>Hypocreales</taxon>
        <taxon>Cordycipitaceae</taxon>
        <taxon>Cordyceps</taxon>
    </lineage>
</organism>
<accession>A0A545VJ57</accession>
<feature type="compositionally biased region" description="Basic and acidic residues" evidence="1">
    <location>
        <begin position="50"/>
        <end position="68"/>
    </location>
</feature>
<reference evidence="2 3" key="1">
    <citation type="journal article" date="2019" name="Appl. Microbiol. Biotechnol.">
        <title>Genome sequence of Isaria javanica and comparative genome analysis insights into family S53 peptidase evolution in fungal entomopathogens.</title>
        <authorList>
            <person name="Lin R."/>
            <person name="Zhang X."/>
            <person name="Xin B."/>
            <person name="Zou M."/>
            <person name="Gao Y."/>
            <person name="Qin F."/>
            <person name="Hu Q."/>
            <person name="Xie B."/>
            <person name="Cheng X."/>
        </authorList>
    </citation>
    <scope>NUCLEOTIDE SEQUENCE [LARGE SCALE GENOMIC DNA]</scope>
    <source>
        <strain evidence="2 3">IJ1G</strain>
    </source>
</reference>
<comment type="caution">
    <text evidence="2">The sequence shown here is derived from an EMBL/GenBank/DDBJ whole genome shotgun (WGS) entry which is preliminary data.</text>
</comment>
<dbReference type="EMBL" id="SPUK01000029">
    <property type="protein sequence ID" value="TQV90294.1"/>
    <property type="molecule type" value="Genomic_DNA"/>
</dbReference>
<protein>
    <submittedName>
        <fullName evidence="2">Uncharacterized protein</fullName>
    </submittedName>
</protein>
<evidence type="ECO:0000313" key="2">
    <source>
        <dbReference type="EMBL" id="TQV90294.1"/>
    </source>
</evidence>
<dbReference type="AlphaFoldDB" id="A0A545VJ57"/>
<name>A0A545VJ57_9HYPO</name>
<keyword evidence="3" id="KW-1185">Reference proteome</keyword>
<proteinExistence type="predicted"/>
<gene>
    <name evidence="2" type="ORF">IF1G_11053</name>
</gene>
<evidence type="ECO:0000256" key="1">
    <source>
        <dbReference type="SAM" id="MobiDB-lite"/>
    </source>
</evidence>
<sequence length="171" mass="19406">MWHATSLVASDGFFKDLSTGTVTVYVDFASLQQRKESYIAALIRKADKEKQENKNHIAEEQRRIKPEKPEEDPQIALIMAAMAQSMLKSGEWNQSGAWARVIGIGKKEIFLYQGYVPGRFVKTFDASAGFVVKYRRVPLTDTRGVLQQLDRWLRWKPPPSSQPGSAEETKC</sequence>
<dbReference type="OrthoDB" id="5151879at2759"/>
<feature type="region of interest" description="Disordered" evidence="1">
    <location>
        <begin position="50"/>
        <end position="70"/>
    </location>
</feature>